<dbReference type="InterPro" id="IPR027417">
    <property type="entry name" value="P-loop_NTPase"/>
</dbReference>
<keyword evidence="6" id="KW-1185">Reference proteome</keyword>
<evidence type="ECO:0000313" key="5">
    <source>
        <dbReference type="EMBL" id="PGH26886.1"/>
    </source>
</evidence>
<evidence type="ECO:0000256" key="2">
    <source>
        <dbReference type="PROSITE-ProRule" id="PRU00023"/>
    </source>
</evidence>
<dbReference type="OrthoDB" id="5416940at2759"/>
<dbReference type="Proteomes" id="UP000224634">
    <property type="component" value="Unassembled WGS sequence"/>
</dbReference>
<dbReference type="Gene3D" id="1.25.40.20">
    <property type="entry name" value="Ankyrin repeat-containing domain"/>
    <property type="match status" value="2"/>
</dbReference>
<gene>
    <name evidence="5" type="ORF">AJ80_01468</name>
</gene>
<feature type="chain" id="PRO_5012496455" description="Nephrocystin 3-like N-terminal domain-containing protein" evidence="3">
    <location>
        <begin position="25"/>
        <end position="952"/>
    </location>
</feature>
<dbReference type="SMART" id="SM00248">
    <property type="entry name" value="ANK"/>
    <property type="match status" value="7"/>
</dbReference>
<dbReference type="Pfam" id="PF24883">
    <property type="entry name" value="NPHP3_N"/>
    <property type="match status" value="1"/>
</dbReference>
<dbReference type="InterPro" id="IPR002110">
    <property type="entry name" value="Ankyrin_rpt"/>
</dbReference>
<protein>
    <recommendedName>
        <fullName evidence="4">Nephrocystin 3-like N-terminal domain-containing protein</fullName>
    </recommendedName>
</protein>
<dbReference type="PROSITE" id="PS50088">
    <property type="entry name" value="ANK_REPEAT"/>
    <property type="match status" value="1"/>
</dbReference>
<organism evidence="5 6">
    <name type="scientific">Polytolypa hystricis (strain UAMH7299)</name>
    <dbReference type="NCBI Taxonomy" id="1447883"/>
    <lineage>
        <taxon>Eukaryota</taxon>
        <taxon>Fungi</taxon>
        <taxon>Dikarya</taxon>
        <taxon>Ascomycota</taxon>
        <taxon>Pezizomycotina</taxon>
        <taxon>Eurotiomycetes</taxon>
        <taxon>Eurotiomycetidae</taxon>
        <taxon>Onygenales</taxon>
        <taxon>Onygenales incertae sedis</taxon>
        <taxon>Polytolypa</taxon>
    </lineage>
</organism>
<accession>A0A2B7YYY0</accession>
<comment type="caution">
    <text evidence="5">The sequence shown here is derived from an EMBL/GenBank/DDBJ whole genome shotgun (WGS) entry which is preliminary data.</text>
</comment>
<feature type="repeat" description="ANK" evidence="2">
    <location>
        <begin position="674"/>
        <end position="707"/>
    </location>
</feature>
<evidence type="ECO:0000259" key="4">
    <source>
        <dbReference type="Pfam" id="PF24883"/>
    </source>
</evidence>
<feature type="signal peptide" evidence="3">
    <location>
        <begin position="1"/>
        <end position="24"/>
    </location>
</feature>
<dbReference type="PANTHER" id="PTHR10039">
    <property type="entry name" value="AMELOGENIN"/>
    <property type="match status" value="1"/>
</dbReference>
<sequence length="952" mass="107554">MADPFSTGSAVIGVISLTIQVTQALVQFGLDWKDAPHDIRAFMTELQTFKTILSETNTNLLNSDFVEVFHNRPSLLISELGSNASPTTETRQMLSICETALEDLLQELREKAKGHRLGWDRIKTVFRARNIRESVETLYRRCQVLNNMVLIDATTLGATTYKEVKEQERQAILDWLSSDDYASQQADIIHRRQEGTGLWLLDSAQFRTWVDQRNQTLFCPGIPGAGKTMNTAIVIDKLYTEFQSGSNVGIAYVYCNFRRQNEQNPIDLLASLLKQLLCGQLSISRSARQLYEGHRQRATRPSLHEISQVIESVVLDYSKVFILVDALDECQVSNGGRQIFLTSLFNLQAKTAVNLYITSRFIPEITKQFAGSVALEIRASNHDVERYLSGQMFRLRSFVGRNIRLQEEIKRGIADAVDGMFLLAQLYFDSLTSKTTPNAIRRELNGFRKRSETSGDKNKSKALDIAYTQVMERIEGQEEDLRDLAKNALSWITCTRKPLTTFELQHAISVEPGQSELDEDRLVIVDDESNIIRLIHYTVQEYFEQTEEKWFPEAQTDIAKTCLTYLSFDSFGNDAGVPWTEFKPLLQLHPLYKYAANNWTRHICVGTTEVEQLILSLSQHRGKLATLSLALGEGYCLPLKQPTTIVHIIARLRATEVMKLLVKSGYALDAKDSDGFTPLSWATLCGHNAVVELLLGQEGLNINTKDKYAGRTPLFLATEFRHGTIVKLLLEQKDVEAAGTGLKSVIKPLMMRPSVDVNSRDLKGLTPLCYAIFSGREEAVQLLLSDDRVKLDLKSENGWTSLAWAVRIGQEATIKQLLEKENTCQTPTSLIDQTLMWAAIGDETDPRFIRSRSLQPMTKRLLLDNRIDPNSPRADSHTPLSWAIVREDEIVVELLLSRDDVNVNFPDGQGRTPLSWAAMNGKGCNIEIFGRLTTIKNLHDPLPEILWVVYRL</sequence>
<dbReference type="InterPro" id="IPR056884">
    <property type="entry name" value="NPHP3-like_N"/>
</dbReference>
<keyword evidence="1" id="KW-0677">Repeat</keyword>
<evidence type="ECO:0000256" key="3">
    <source>
        <dbReference type="SAM" id="SignalP"/>
    </source>
</evidence>
<dbReference type="Gene3D" id="3.40.50.300">
    <property type="entry name" value="P-loop containing nucleotide triphosphate hydrolases"/>
    <property type="match status" value="1"/>
</dbReference>
<dbReference type="AlphaFoldDB" id="A0A2B7YYY0"/>
<keyword evidence="2" id="KW-0040">ANK repeat</keyword>
<proteinExistence type="predicted"/>
<dbReference type="SUPFAM" id="SSF48403">
    <property type="entry name" value="Ankyrin repeat"/>
    <property type="match status" value="1"/>
</dbReference>
<reference evidence="5 6" key="1">
    <citation type="submission" date="2017-10" db="EMBL/GenBank/DDBJ databases">
        <title>Comparative genomics in systemic dimorphic fungi from Ajellomycetaceae.</title>
        <authorList>
            <person name="Munoz J.F."/>
            <person name="Mcewen J.G."/>
            <person name="Clay O.K."/>
            <person name="Cuomo C.A."/>
        </authorList>
    </citation>
    <scope>NUCLEOTIDE SEQUENCE [LARGE SCALE GENOMIC DNA]</scope>
    <source>
        <strain evidence="5 6">UAMH7299</strain>
    </source>
</reference>
<dbReference type="InterPro" id="IPR036770">
    <property type="entry name" value="Ankyrin_rpt-contain_sf"/>
</dbReference>
<evidence type="ECO:0000256" key="1">
    <source>
        <dbReference type="ARBA" id="ARBA00022737"/>
    </source>
</evidence>
<evidence type="ECO:0000313" key="6">
    <source>
        <dbReference type="Proteomes" id="UP000224634"/>
    </source>
</evidence>
<dbReference type="Pfam" id="PF12796">
    <property type="entry name" value="Ank_2"/>
    <property type="match status" value="3"/>
</dbReference>
<dbReference type="PANTHER" id="PTHR10039:SF15">
    <property type="entry name" value="NACHT DOMAIN-CONTAINING PROTEIN"/>
    <property type="match status" value="1"/>
</dbReference>
<keyword evidence="3" id="KW-0732">Signal</keyword>
<dbReference type="EMBL" id="PDNA01000012">
    <property type="protein sequence ID" value="PGH26886.1"/>
    <property type="molecule type" value="Genomic_DNA"/>
</dbReference>
<dbReference type="STRING" id="1447883.A0A2B7YYY0"/>
<feature type="domain" description="Nephrocystin 3-like N-terminal" evidence="4">
    <location>
        <begin position="195"/>
        <end position="360"/>
    </location>
</feature>
<name>A0A2B7YYY0_POLH7</name>